<comment type="similarity">
    <text evidence="2">Belongs to the nucleoporin NSP1/NUP62 family.</text>
</comment>
<evidence type="ECO:0000256" key="2">
    <source>
        <dbReference type="ARBA" id="ARBA00005911"/>
    </source>
</evidence>
<evidence type="ECO:0000256" key="7">
    <source>
        <dbReference type="ARBA" id="ARBA00023132"/>
    </source>
</evidence>
<dbReference type="Proteomes" id="UP001608902">
    <property type="component" value="Unassembled WGS sequence"/>
</dbReference>
<keyword evidence="5" id="KW-0653">Protein transport</keyword>
<dbReference type="GO" id="GO:0051028">
    <property type="term" value="P:mRNA transport"/>
    <property type="evidence" value="ECO:0007669"/>
    <property type="project" value="UniProtKB-KW"/>
</dbReference>
<protein>
    <recommendedName>
        <fullName evidence="11">Nucleoporin NSP1-like C-terminal domain-containing protein</fullName>
    </recommendedName>
</protein>
<dbReference type="EMBL" id="JBGFUD010000877">
    <property type="protein sequence ID" value="MFH4975386.1"/>
    <property type="molecule type" value="Genomic_DNA"/>
</dbReference>
<dbReference type="GO" id="GO:0005643">
    <property type="term" value="C:nuclear pore"/>
    <property type="evidence" value="ECO:0007669"/>
    <property type="project" value="UniProtKB-SubCell"/>
</dbReference>
<evidence type="ECO:0000256" key="10">
    <source>
        <dbReference type="SAM" id="MobiDB-lite"/>
    </source>
</evidence>
<dbReference type="AlphaFoldDB" id="A0ABD6EDD2"/>
<feature type="region of interest" description="Disordered" evidence="10">
    <location>
        <begin position="1"/>
        <end position="28"/>
    </location>
</feature>
<evidence type="ECO:0000313" key="13">
    <source>
        <dbReference type="Proteomes" id="UP001608902"/>
    </source>
</evidence>
<dbReference type="PANTHER" id="PTHR12084">
    <property type="entry name" value="NUCLEAR PORE GLYCOPROTEIN P62-RELATED"/>
    <property type="match status" value="1"/>
</dbReference>
<evidence type="ECO:0000256" key="5">
    <source>
        <dbReference type="ARBA" id="ARBA00022927"/>
    </source>
</evidence>
<dbReference type="InterPro" id="IPR026010">
    <property type="entry name" value="NSP1/NUP62"/>
</dbReference>
<keyword evidence="8" id="KW-0539">Nucleus</keyword>
<feature type="domain" description="Nucleoporin NSP1-like C-terminal" evidence="11">
    <location>
        <begin position="541"/>
        <end position="630"/>
    </location>
</feature>
<keyword evidence="7" id="KW-0906">Nuclear pore complex</keyword>
<comment type="caution">
    <text evidence="12">The sequence shown here is derived from an EMBL/GenBank/DDBJ whole genome shotgun (WGS) entry which is preliminary data.</text>
</comment>
<evidence type="ECO:0000256" key="3">
    <source>
        <dbReference type="ARBA" id="ARBA00022448"/>
    </source>
</evidence>
<accession>A0ABD6EDD2</accession>
<dbReference type="PANTHER" id="PTHR12084:SF0">
    <property type="entry name" value="NUCLEAR PORE GLYCOPROTEIN P62"/>
    <property type="match status" value="1"/>
</dbReference>
<keyword evidence="3" id="KW-0813">Transport</keyword>
<feature type="region of interest" description="Disordered" evidence="10">
    <location>
        <begin position="302"/>
        <end position="335"/>
    </location>
</feature>
<dbReference type="Pfam" id="PF05064">
    <property type="entry name" value="Nsp1_C"/>
    <property type="match status" value="1"/>
</dbReference>
<dbReference type="Gene3D" id="1.20.5.170">
    <property type="match status" value="1"/>
</dbReference>
<keyword evidence="6" id="KW-0811">Translocation</keyword>
<sequence>MFGSGGGGGFKFGGSATTTTTTTTSKQPSFTFGQVKTAGSAGFTFGQTATTTQSTSSAPTSTESLFSSAVTSTNAKPTSFTFGGASGSSAEGSVFGGFSVPATISQTSLPKPASGTFTFSSGLTTGGAGSTPGFLFAGTTPAMATTASSVFGGLVSNTTSTPKTTPTPLFGQAVTTAKTTAPVQNLFAAPTSTAPATSAVASTAVSTQLTSFSFGTPTTTTTTIATAAFGVNSTASGAPSTPSLFGQPQTQVQTATMTPSSGLFSFGTSAAPTVTSVSAAPSSSAIPAFGMKPGTEGVSGASVFGKLPVPTPTQDKAGAPTTAQPQPSSLFGTSAASSSSGGLLFNPPSFASSTAVTQSQPVPAHVAGFSFEQTTSSAQSNQSMTSLNTASPSLPSLSFGSVPGTASSAKVTLAGTAIPVFGMTTPSVSLATSTGTQLATSFQPTSSVAVTTVPTVGLAFGLPVTGVTTSTAMTTSVALPTISFSSMPSAKSVLASVQTSAPSTTAAGTVVTKSVALTTTVMTSSAITTLPTPAAGDIEATKAVTFSQLEQLLNRLTMDVESQERLFMNQVLELNAYDRVLRENQQKIFAVSEEVKHLEDEKDHYIHAIDFLAQQQTELESLVVELEKALGLGDWTEMAPIGLPDPSMATQADNQRQAIMKLQTHIDAQLKQADDDISDIVDQVAELQNAAAEDDSRMDTVEQITQILRRQLESLNWVDRQSEEIKKKVEKLSAELLSV</sequence>
<name>A0ABD6EDD2_9BILA</name>
<evidence type="ECO:0000313" key="12">
    <source>
        <dbReference type="EMBL" id="MFH4975386.1"/>
    </source>
</evidence>
<gene>
    <name evidence="12" type="ORF">AB6A40_002095</name>
</gene>
<feature type="coiled-coil region" evidence="9">
    <location>
        <begin position="546"/>
        <end position="632"/>
    </location>
</feature>
<reference evidence="12 13" key="1">
    <citation type="submission" date="2024-08" db="EMBL/GenBank/DDBJ databases">
        <title>Gnathostoma spinigerum genome.</title>
        <authorList>
            <person name="Gonzalez-Bertolin B."/>
            <person name="Monzon S."/>
            <person name="Zaballos A."/>
            <person name="Jimenez P."/>
            <person name="Dekumyoy P."/>
            <person name="Varona S."/>
            <person name="Cuesta I."/>
            <person name="Sumanam S."/>
            <person name="Adisakwattana P."/>
            <person name="Gasser R.B."/>
            <person name="Hernandez-Gonzalez A."/>
            <person name="Young N.D."/>
            <person name="Perteguer M.J."/>
        </authorList>
    </citation>
    <scope>NUCLEOTIDE SEQUENCE [LARGE SCALE GENOMIC DNA]</scope>
    <source>
        <strain evidence="12">AL3</strain>
        <tissue evidence="12">Liver</tissue>
    </source>
</reference>
<proteinExistence type="inferred from homology"/>
<organism evidence="12 13">
    <name type="scientific">Gnathostoma spinigerum</name>
    <dbReference type="NCBI Taxonomy" id="75299"/>
    <lineage>
        <taxon>Eukaryota</taxon>
        <taxon>Metazoa</taxon>
        <taxon>Ecdysozoa</taxon>
        <taxon>Nematoda</taxon>
        <taxon>Chromadorea</taxon>
        <taxon>Rhabditida</taxon>
        <taxon>Spirurina</taxon>
        <taxon>Gnathostomatomorpha</taxon>
        <taxon>Gnathostomatoidea</taxon>
        <taxon>Gnathostomatidae</taxon>
        <taxon>Gnathostoma</taxon>
    </lineage>
</organism>
<feature type="compositionally biased region" description="Gly residues" evidence="10">
    <location>
        <begin position="1"/>
        <end position="12"/>
    </location>
</feature>
<dbReference type="GO" id="GO:0015031">
    <property type="term" value="P:protein transport"/>
    <property type="evidence" value="ECO:0007669"/>
    <property type="project" value="UniProtKB-KW"/>
</dbReference>
<evidence type="ECO:0000256" key="1">
    <source>
        <dbReference type="ARBA" id="ARBA00004567"/>
    </source>
</evidence>
<evidence type="ECO:0000256" key="9">
    <source>
        <dbReference type="SAM" id="Coils"/>
    </source>
</evidence>
<keyword evidence="4" id="KW-0509">mRNA transport</keyword>
<feature type="compositionally biased region" description="Low complexity" evidence="10">
    <location>
        <begin position="13"/>
        <end position="25"/>
    </location>
</feature>
<keyword evidence="9" id="KW-0175">Coiled coil</keyword>
<evidence type="ECO:0000259" key="11">
    <source>
        <dbReference type="Pfam" id="PF05064"/>
    </source>
</evidence>
<keyword evidence="13" id="KW-1185">Reference proteome</keyword>
<evidence type="ECO:0000256" key="4">
    <source>
        <dbReference type="ARBA" id="ARBA00022816"/>
    </source>
</evidence>
<comment type="subcellular location">
    <subcellularLocation>
        <location evidence="1">Nucleus</location>
        <location evidence="1">Nuclear pore complex</location>
    </subcellularLocation>
</comment>
<evidence type="ECO:0000256" key="6">
    <source>
        <dbReference type="ARBA" id="ARBA00023010"/>
    </source>
</evidence>
<evidence type="ECO:0000256" key="8">
    <source>
        <dbReference type="ARBA" id="ARBA00023242"/>
    </source>
</evidence>
<dbReference type="InterPro" id="IPR007758">
    <property type="entry name" value="Nucleoporin_NSP1_C"/>
</dbReference>